<accession>A0AAE7XGM7</accession>
<feature type="compositionally biased region" description="Low complexity" evidence="1">
    <location>
        <begin position="150"/>
        <end position="159"/>
    </location>
</feature>
<evidence type="ECO:0000313" key="3">
    <source>
        <dbReference type="Proteomes" id="UP000827561"/>
    </source>
</evidence>
<evidence type="ECO:0000313" key="2">
    <source>
        <dbReference type="EMBL" id="QZE10879.1"/>
    </source>
</evidence>
<evidence type="ECO:0000256" key="1">
    <source>
        <dbReference type="SAM" id="MobiDB-lite"/>
    </source>
</evidence>
<reference evidence="2 3" key="1">
    <citation type="submission" date="2021-08" db="EMBL/GenBank/DDBJ databases">
        <authorList>
            <person name="Abebe M.A."/>
            <person name="Anderson J.Z."/>
            <person name="Burris R."/>
            <person name="Durrani M."/>
            <person name="Fetterly M.N."/>
            <person name="Fowler R.A."/>
            <person name="Friedman A."/>
            <person name="Khuong T.M."/>
            <person name="Konnor C.A."/>
            <person name="Madden B.G."/>
            <person name="Makula M.N."/>
            <person name="McTigue K."/>
            <person name="Morgan A.R."/>
            <person name="Qureshi S.I."/>
            <person name="Rainey M."/>
            <person name="Scherer A.E."/>
            <person name="Singer L."/>
            <person name="Thakar S.M."/>
            <person name="Truong P."/>
            <person name="Zaeean M.H."/>
            <person name="Balish M.F."/>
            <person name="Garlena R.A."/>
            <person name="Russell D.A."/>
            <person name="Jacobs-Sera D."/>
            <person name="Hatfull G.F."/>
        </authorList>
    </citation>
    <scope>NUCLEOTIDE SEQUENCE [LARGE SCALE GENOMIC DNA]</scope>
</reference>
<feature type="compositionally biased region" description="Acidic residues" evidence="1">
    <location>
        <begin position="160"/>
        <end position="173"/>
    </location>
</feature>
<keyword evidence="3" id="KW-1185">Reference proteome</keyword>
<dbReference type="Proteomes" id="UP000827561">
    <property type="component" value="Segment"/>
</dbReference>
<protein>
    <submittedName>
        <fullName evidence="2">Uncharacterized protein</fullName>
    </submittedName>
</protein>
<dbReference type="EMBL" id="MZ820089">
    <property type="protein sequence ID" value="QZE10879.1"/>
    <property type="molecule type" value="Genomic_DNA"/>
</dbReference>
<organism evidence="2 3">
    <name type="scientific">Gordonia phage ChisanaKitsune</name>
    <dbReference type="NCBI Taxonomy" id="2871538"/>
    <lineage>
        <taxon>Viruses</taxon>
        <taxon>Duplodnaviria</taxon>
        <taxon>Heunggongvirae</taxon>
        <taxon>Uroviricota</taxon>
        <taxon>Caudoviricetes</taxon>
        <taxon>Chidieberevirus</taxon>
        <taxon>Chidieberevirus chisanakitsune</taxon>
    </lineage>
</organism>
<feature type="region of interest" description="Disordered" evidence="1">
    <location>
        <begin position="107"/>
        <end position="173"/>
    </location>
</feature>
<sequence>MFGISQNSRVIIALLRRVLLNQEFISRQTQQIIYQNEELQMANEEIQQEVNDLREATQLISQGVGTLNTNLITATNKIAELEAAGVHPDTLASLRSAVDGAQEIAKQFAKAADPEQPTPDASELPQPVETVADEEVPAGGETATGDDSTDTPAPETETPASDDDTTASDADNS</sequence>
<name>A0AAE7XGM7_9CAUD</name>
<dbReference type="GeneID" id="77952081"/>
<gene>
    <name evidence="2" type="primary">124</name>
    <name evidence="2" type="ORF">SEA_CHISANAKITSUNE_124</name>
</gene>
<dbReference type="RefSeq" id="YP_010675771.1">
    <property type="nucleotide sequence ID" value="NC_071006.1"/>
</dbReference>
<dbReference type="KEGG" id="vg:77952081"/>
<proteinExistence type="predicted"/>